<evidence type="ECO:0000256" key="1">
    <source>
        <dbReference type="SAM" id="MobiDB-lite"/>
    </source>
</evidence>
<accession>A0A3S0ZTF4</accession>
<organism evidence="2 3">
    <name type="scientific">Elysia chlorotica</name>
    <name type="common">Eastern emerald elysia</name>
    <name type="synonym">Sea slug</name>
    <dbReference type="NCBI Taxonomy" id="188477"/>
    <lineage>
        <taxon>Eukaryota</taxon>
        <taxon>Metazoa</taxon>
        <taxon>Spiralia</taxon>
        <taxon>Lophotrochozoa</taxon>
        <taxon>Mollusca</taxon>
        <taxon>Gastropoda</taxon>
        <taxon>Heterobranchia</taxon>
        <taxon>Euthyneura</taxon>
        <taxon>Panpulmonata</taxon>
        <taxon>Sacoglossa</taxon>
        <taxon>Placobranchoidea</taxon>
        <taxon>Plakobranchidae</taxon>
        <taxon>Elysia</taxon>
    </lineage>
</organism>
<protein>
    <submittedName>
        <fullName evidence="2">Uncharacterized protein</fullName>
    </submittedName>
</protein>
<feature type="non-terminal residue" evidence="2">
    <location>
        <position position="1"/>
    </location>
</feature>
<keyword evidence="3" id="KW-1185">Reference proteome</keyword>
<dbReference type="EMBL" id="RQTK01000288">
    <property type="protein sequence ID" value="RUS82377.1"/>
    <property type="molecule type" value="Genomic_DNA"/>
</dbReference>
<sequence>CESHLFLPVDQSVHGAQVEHEEGPHQLRGLLAQVRLPGVGERQVKVGVVLWAGQAVPDRHAIWRQTRPHPFPGGHGVGLLLQVRLGGLPAGEFSGQSGVGGQGIERSRLSPSPGHLGVKAQQAGDALPHPVQISKRHSNCEIS</sequence>
<dbReference type="Proteomes" id="UP000271974">
    <property type="component" value="Unassembled WGS sequence"/>
</dbReference>
<evidence type="ECO:0000313" key="2">
    <source>
        <dbReference type="EMBL" id="RUS82377.1"/>
    </source>
</evidence>
<reference evidence="2 3" key="1">
    <citation type="submission" date="2019-01" db="EMBL/GenBank/DDBJ databases">
        <title>A draft genome assembly of the solar-powered sea slug Elysia chlorotica.</title>
        <authorList>
            <person name="Cai H."/>
            <person name="Li Q."/>
            <person name="Fang X."/>
            <person name="Li J."/>
            <person name="Curtis N.E."/>
            <person name="Altenburger A."/>
            <person name="Shibata T."/>
            <person name="Feng M."/>
            <person name="Maeda T."/>
            <person name="Schwartz J.A."/>
            <person name="Shigenobu S."/>
            <person name="Lundholm N."/>
            <person name="Nishiyama T."/>
            <person name="Yang H."/>
            <person name="Hasebe M."/>
            <person name="Li S."/>
            <person name="Pierce S.K."/>
            <person name="Wang J."/>
        </authorList>
    </citation>
    <scope>NUCLEOTIDE SEQUENCE [LARGE SCALE GENOMIC DNA]</scope>
    <source>
        <strain evidence="2">EC2010</strain>
        <tissue evidence="2">Whole organism of an adult</tissue>
    </source>
</reference>
<name>A0A3S0ZTF4_ELYCH</name>
<comment type="caution">
    <text evidence="2">The sequence shown here is derived from an EMBL/GenBank/DDBJ whole genome shotgun (WGS) entry which is preliminary data.</text>
</comment>
<gene>
    <name evidence="2" type="ORF">EGW08_009829</name>
</gene>
<proteinExistence type="predicted"/>
<feature type="region of interest" description="Disordered" evidence="1">
    <location>
        <begin position="124"/>
        <end position="143"/>
    </location>
</feature>
<feature type="region of interest" description="Disordered" evidence="1">
    <location>
        <begin position="94"/>
        <end position="119"/>
    </location>
</feature>
<dbReference type="AlphaFoldDB" id="A0A3S0ZTF4"/>
<evidence type="ECO:0000313" key="3">
    <source>
        <dbReference type="Proteomes" id="UP000271974"/>
    </source>
</evidence>